<dbReference type="Gene3D" id="3.60.21.50">
    <property type="match status" value="1"/>
</dbReference>
<evidence type="ECO:0000313" key="3">
    <source>
        <dbReference type="EMBL" id="KAH0445936.1"/>
    </source>
</evidence>
<evidence type="ECO:0000313" key="4">
    <source>
        <dbReference type="Proteomes" id="UP000775213"/>
    </source>
</evidence>
<dbReference type="GO" id="GO:0043625">
    <property type="term" value="C:delta DNA polymerase complex"/>
    <property type="evidence" value="ECO:0007669"/>
    <property type="project" value="TreeGrafter"/>
</dbReference>
<reference evidence="3 4" key="1">
    <citation type="journal article" date="2021" name="Hortic Res">
        <title>Chromosome-scale assembly of the Dendrobium chrysotoxum genome enhances the understanding of orchid evolution.</title>
        <authorList>
            <person name="Zhang Y."/>
            <person name="Zhang G.Q."/>
            <person name="Zhang D."/>
            <person name="Liu X.D."/>
            <person name="Xu X.Y."/>
            <person name="Sun W.H."/>
            <person name="Yu X."/>
            <person name="Zhu X."/>
            <person name="Wang Z.W."/>
            <person name="Zhao X."/>
            <person name="Zhong W.Y."/>
            <person name="Chen H."/>
            <person name="Yin W.L."/>
            <person name="Huang T."/>
            <person name="Niu S.C."/>
            <person name="Liu Z.J."/>
        </authorList>
    </citation>
    <scope>NUCLEOTIDE SEQUENCE [LARGE SCALE GENOMIC DNA]</scope>
    <source>
        <strain evidence="3">Lindl</strain>
    </source>
</reference>
<accession>A0AAV7FPU2</accession>
<dbReference type="PANTHER" id="PTHR10416:SF0">
    <property type="entry name" value="DNA POLYMERASE DELTA SUBUNIT 2"/>
    <property type="match status" value="1"/>
</dbReference>
<dbReference type="GO" id="GO:0006271">
    <property type="term" value="P:DNA strand elongation involved in DNA replication"/>
    <property type="evidence" value="ECO:0007669"/>
    <property type="project" value="TreeGrafter"/>
</dbReference>
<dbReference type="EMBL" id="JAGFBR010000314">
    <property type="protein sequence ID" value="KAH0445936.1"/>
    <property type="molecule type" value="Genomic_DNA"/>
</dbReference>
<dbReference type="Proteomes" id="UP000775213">
    <property type="component" value="Unassembled WGS sequence"/>
</dbReference>
<name>A0AAV7FPU2_DENCH</name>
<comment type="similarity">
    <text evidence="1">Belongs to the DNA polymerase delta/II small subunit family.</text>
</comment>
<organism evidence="3 4">
    <name type="scientific">Dendrobium chrysotoxum</name>
    <name type="common">Orchid</name>
    <dbReference type="NCBI Taxonomy" id="161865"/>
    <lineage>
        <taxon>Eukaryota</taxon>
        <taxon>Viridiplantae</taxon>
        <taxon>Streptophyta</taxon>
        <taxon>Embryophyta</taxon>
        <taxon>Tracheophyta</taxon>
        <taxon>Spermatophyta</taxon>
        <taxon>Magnoliopsida</taxon>
        <taxon>Liliopsida</taxon>
        <taxon>Asparagales</taxon>
        <taxon>Orchidaceae</taxon>
        <taxon>Epidendroideae</taxon>
        <taxon>Malaxideae</taxon>
        <taxon>Dendrobiinae</taxon>
        <taxon>Dendrobium</taxon>
    </lineage>
</organism>
<comment type="caution">
    <text evidence="3">The sequence shown here is derived from an EMBL/GenBank/DDBJ whole genome shotgun (WGS) entry which is preliminary data.</text>
</comment>
<sequence length="60" mass="6857">MCNQDRFSTRLYHGTNGHKVRVILLPKFSTTGSLVLVNVKTLAIKHVNIGCPRYHIMYTI</sequence>
<evidence type="ECO:0000256" key="1">
    <source>
        <dbReference type="ARBA" id="ARBA00006035"/>
    </source>
</evidence>
<keyword evidence="4" id="KW-1185">Reference proteome</keyword>
<gene>
    <name evidence="3" type="ORF">IEQ34_025231</name>
</gene>
<evidence type="ECO:0000256" key="2">
    <source>
        <dbReference type="ARBA" id="ARBA00022705"/>
    </source>
</evidence>
<dbReference type="PANTHER" id="PTHR10416">
    <property type="entry name" value="DNA POLYMERASE DELTA SUBUNIT 2"/>
    <property type="match status" value="1"/>
</dbReference>
<dbReference type="AlphaFoldDB" id="A0AAV7FPU2"/>
<keyword evidence="2" id="KW-0235">DNA replication</keyword>
<dbReference type="InterPro" id="IPR024826">
    <property type="entry name" value="DNA_pol_delta/II_ssu"/>
</dbReference>
<protein>
    <submittedName>
        <fullName evidence="3">Uncharacterized protein</fullName>
    </submittedName>
</protein>
<proteinExistence type="inferred from homology"/>